<keyword evidence="1" id="KW-1133">Transmembrane helix</keyword>
<dbReference type="RefSeq" id="WP_011422361.1">
    <property type="nucleotide sequence ID" value="NC_007760.1"/>
</dbReference>
<dbReference type="AlphaFoldDB" id="Q2IER7"/>
<dbReference type="EMBL" id="CP000251">
    <property type="protein sequence ID" value="ABC83079.1"/>
    <property type="molecule type" value="Genomic_DNA"/>
</dbReference>
<evidence type="ECO:0000313" key="2">
    <source>
        <dbReference type="EMBL" id="ABC83079.1"/>
    </source>
</evidence>
<dbReference type="Proteomes" id="UP000001935">
    <property type="component" value="Chromosome"/>
</dbReference>
<accession>Q2IER7</accession>
<evidence type="ECO:0008006" key="4">
    <source>
        <dbReference type="Google" id="ProtNLM"/>
    </source>
</evidence>
<organism evidence="2 3">
    <name type="scientific">Anaeromyxobacter dehalogenans (strain 2CP-C)</name>
    <dbReference type="NCBI Taxonomy" id="290397"/>
    <lineage>
        <taxon>Bacteria</taxon>
        <taxon>Pseudomonadati</taxon>
        <taxon>Myxococcota</taxon>
        <taxon>Myxococcia</taxon>
        <taxon>Myxococcales</taxon>
        <taxon>Cystobacterineae</taxon>
        <taxon>Anaeromyxobacteraceae</taxon>
        <taxon>Anaeromyxobacter</taxon>
    </lineage>
</organism>
<gene>
    <name evidence="2" type="ordered locus">Adeh_3312</name>
</gene>
<sequence length="176" mass="17677">MHPVTFPPGIDLHTLPLGTVLPRIGAALVVGVALGFRPWRLLMGRRLPRPEMAQAQILLCAAAAIITMVIGDSVAKAFGLVGLGSFVRFRSGLKDPRDAAVLFLTIGLGMACGHGTLGLALTAGLAASAVLAALDLLPAGEAPDADAPAAAAARAAGAPAAEVAPPRLADASRKSP</sequence>
<keyword evidence="1" id="KW-0812">Transmembrane</keyword>
<dbReference type="eggNOG" id="COG1285">
    <property type="taxonomic scope" value="Bacteria"/>
</dbReference>
<dbReference type="KEGG" id="ade:Adeh_3312"/>
<evidence type="ECO:0000313" key="3">
    <source>
        <dbReference type="Proteomes" id="UP000001935"/>
    </source>
</evidence>
<keyword evidence="1" id="KW-0472">Membrane</keyword>
<dbReference type="InterPro" id="IPR032531">
    <property type="entry name" value="DUF4956"/>
</dbReference>
<feature type="transmembrane region" description="Helical" evidence="1">
    <location>
        <begin position="57"/>
        <end position="81"/>
    </location>
</feature>
<dbReference type="HOGENOM" id="CLU_1522128_0_0_7"/>
<feature type="transmembrane region" description="Helical" evidence="1">
    <location>
        <begin position="20"/>
        <end position="36"/>
    </location>
</feature>
<reference evidence="2" key="1">
    <citation type="submission" date="2006-01" db="EMBL/GenBank/DDBJ databases">
        <title>Complete sequence of Anaeromyxobacter dehalogenans 2CP-C.</title>
        <authorList>
            <consortium name="US DOE Joint Genome Institute"/>
            <person name="Copeland A."/>
            <person name="Lucas S."/>
            <person name="Lapidus A."/>
            <person name="Barry K."/>
            <person name="Detter J.C."/>
            <person name="Glavina T."/>
            <person name="Hammon N."/>
            <person name="Israni S."/>
            <person name="Pitluck S."/>
            <person name="Brettin T."/>
            <person name="Bruce D."/>
            <person name="Han C."/>
            <person name="Tapia R."/>
            <person name="Gilna P."/>
            <person name="Kiss H."/>
            <person name="Schmutz J."/>
            <person name="Larimer F."/>
            <person name="Land M."/>
            <person name="Kyrpides N."/>
            <person name="Anderson I."/>
            <person name="Sanford R.A."/>
            <person name="Ritalahti K.M."/>
            <person name="Thomas H.S."/>
            <person name="Kirby J.R."/>
            <person name="Zhulin I.B."/>
            <person name="Loeffler F.E."/>
            <person name="Richardson P."/>
        </authorList>
    </citation>
    <scope>NUCLEOTIDE SEQUENCE</scope>
    <source>
        <strain evidence="2">2CP-C</strain>
    </source>
</reference>
<dbReference type="Pfam" id="PF16316">
    <property type="entry name" value="DUF4956"/>
    <property type="match status" value="1"/>
</dbReference>
<name>Q2IER7_ANADE</name>
<proteinExistence type="predicted"/>
<feature type="transmembrane region" description="Helical" evidence="1">
    <location>
        <begin position="101"/>
        <end position="134"/>
    </location>
</feature>
<protein>
    <recommendedName>
        <fullName evidence="4">DUF4956 domain-containing protein</fullName>
    </recommendedName>
</protein>
<evidence type="ECO:0000256" key="1">
    <source>
        <dbReference type="SAM" id="Phobius"/>
    </source>
</evidence>
<dbReference type="STRING" id="290397.Adeh_3312"/>
<dbReference type="OrthoDB" id="5504686at2"/>